<feature type="transmembrane region" description="Helical" evidence="6">
    <location>
        <begin position="394"/>
        <end position="416"/>
    </location>
</feature>
<accession>A0A7X0TNH5</accession>
<evidence type="ECO:0000256" key="2">
    <source>
        <dbReference type="ARBA" id="ARBA00022475"/>
    </source>
</evidence>
<keyword evidence="4 6" id="KW-1133">Transmembrane helix</keyword>
<keyword evidence="3 6" id="KW-0812">Transmembrane</keyword>
<feature type="transmembrane region" description="Helical" evidence="6">
    <location>
        <begin position="301"/>
        <end position="323"/>
    </location>
</feature>
<evidence type="ECO:0000256" key="3">
    <source>
        <dbReference type="ARBA" id="ARBA00022692"/>
    </source>
</evidence>
<keyword evidence="5 6" id="KW-0472">Membrane</keyword>
<feature type="transmembrane region" description="Helical" evidence="6">
    <location>
        <begin position="261"/>
        <end position="280"/>
    </location>
</feature>
<evidence type="ECO:0000256" key="5">
    <source>
        <dbReference type="ARBA" id="ARBA00023136"/>
    </source>
</evidence>
<feature type="transmembrane region" description="Helical" evidence="6">
    <location>
        <begin position="74"/>
        <end position="102"/>
    </location>
</feature>
<feature type="transmembrane region" description="Helical" evidence="6">
    <location>
        <begin position="370"/>
        <end position="388"/>
    </location>
</feature>
<dbReference type="Pfam" id="PF13440">
    <property type="entry name" value="Polysacc_synt_3"/>
    <property type="match status" value="1"/>
</dbReference>
<evidence type="ECO:0000256" key="1">
    <source>
        <dbReference type="ARBA" id="ARBA00004651"/>
    </source>
</evidence>
<feature type="transmembrane region" description="Helical" evidence="6">
    <location>
        <begin position="44"/>
        <end position="62"/>
    </location>
</feature>
<gene>
    <name evidence="7" type="ORF">HB759_11085</name>
</gene>
<comment type="caution">
    <text evidence="7">The sequence shown here is derived from an EMBL/GenBank/DDBJ whole genome shotgun (WGS) entry which is preliminary data.</text>
</comment>
<dbReference type="GO" id="GO:0005886">
    <property type="term" value="C:plasma membrane"/>
    <property type="evidence" value="ECO:0007669"/>
    <property type="project" value="UniProtKB-SubCell"/>
</dbReference>
<protein>
    <submittedName>
        <fullName evidence="7">Oligosaccharide flippase family protein</fullName>
    </submittedName>
</protein>
<evidence type="ECO:0000313" key="7">
    <source>
        <dbReference type="EMBL" id="MBC1332478.1"/>
    </source>
</evidence>
<dbReference type="PANTHER" id="PTHR30250:SF28">
    <property type="entry name" value="POLYSACCHARIDE BIOSYNTHESIS PROTEIN"/>
    <property type="match status" value="1"/>
</dbReference>
<reference evidence="7 8" key="1">
    <citation type="submission" date="2020-03" db="EMBL/GenBank/DDBJ databases">
        <title>Soil Listeria distribution.</title>
        <authorList>
            <person name="Liao J."/>
            <person name="Wiedmann M."/>
        </authorList>
    </citation>
    <scope>NUCLEOTIDE SEQUENCE [LARGE SCALE GENOMIC DNA]</scope>
    <source>
        <strain evidence="7 8">FSL L7-1833</strain>
    </source>
</reference>
<keyword evidence="2" id="KW-1003">Cell membrane</keyword>
<dbReference type="EMBL" id="JAAROL010000004">
    <property type="protein sequence ID" value="MBC1332478.1"/>
    <property type="molecule type" value="Genomic_DNA"/>
</dbReference>
<sequence length="429" mass="48250">MRRATGFKKHLVTLVSGNIVAQVITFAASPLLTRMYTPEQFGEYAAFISLVSILAVVLGLSFEKCIPLAFNDKVAGQITVLCLELAGGITVILFAIYCLFGWSLVATFVGRTSVWIEISFCLSIFCASAAQSLNFWHIRVQRFTSTSRAKIGQSAVNVVTQIGLSGMRNWSSVGLQFGDTAGRFAAAWMQFWSFARHHRVRGVWRTKPWNRYIWQKFYRYPLYTSFSVLLNAVALQMPVLLLGKFFSTAVSGNFMLTQKMVGIPITIIATALAQVFYSEASRHIRKEPNKVLFLYKKITRTLFLVGVVPFAIVAFFGPALFEWLFGADWETSGEYLQILAVAFLAQLVVLPVSQVLYITDNQLVQIGWDACRFVSFFLVFWLASAYGLSAKSTLLLYAIVAMAYYAALYLLGLYFIKRKITCRKEAIWT</sequence>
<dbReference type="InterPro" id="IPR050833">
    <property type="entry name" value="Poly_Biosynth_Transport"/>
</dbReference>
<feature type="transmembrane region" description="Helical" evidence="6">
    <location>
        <begin position="12"/>
        <end position="32"/>
    </location>
</feature>
<dbReference type="AlphaFoldDB" id="A0A7X0TNH5"/>
<proteinExistence type="predicted"/>
<dbReference type="Proteomes" id="UP000532866">
    <property type="component" value="Unassembled WGS sequence"/>
</dbReference>
<feature type="transmembrane region" description="Helical" evidence="6">
    <location>
        <begin position="114"/>
        <end position="136"/>
    </location>
</feature>
<evidence type="ECO:0000256" key="4">
    <source>
        <dbReference type="ARBA" id="ARBA00022989"/>
    </source>
</evidence>
<evidence type="ECO:0000313" key="8">
    <source>
        <dbReference type="Proteomes" id="UP000532866"/>
    </source>
</evidence>
<organism evidence="7 8">
    <name type="scientific">Listeria booriae</name>
    <dbReference type="NCBI Taxonomy" id="1552123"/>
    <lineage>
        <taxon>Bacteria</taxon>
        <taxon>Bacillati</taxon>
        <taxon>Bacillota</taxon>
        <taxon>Bacilli</taxon>
        <taxon>Bacillales</taxon>
        <taxon>Listeriaceae</taxon>
        <taxon>Listeria</taxon>
    </lineage>
</organism>
<feature type="transmembrane region" description="Helical" evidence="6">
    <location>
        <begin position="335"/>
        <end position="358"/>
    </location>
</feature>
<name>A0A7X0TNH5_9LIST</name>
<dbReference type="PANTHER" id="PTHR30250">
    <property type="entry name" value="PST FAMILY PREDICTED COLANIC ACID TRANSPORTER"/>
    <property type="match status" value="1"/>
</dbReference>
<dbReference type="RefSeq" id="WP_185374196.1">
    <property type="nucleotide sequence ID" value="NZ_JAARNB010000004.1"/>
</dbReference>
<feature type="transmembrane region" description="Helical" evidence="6">
    <location>
        <begin position="220"/>
        <end position="241"/>
    </location>
</feature>
<evidence type="ECO:0000256" key="6">
    <source>
        <dbReference type="SAM" id="Phobius"/>
    </source>
</evidence>
<comment type="subcellular location">
    <subcellularLocation>
        <location evidence="1">Cell membrane</location>
        <topology evidence="1">Multi-pass membrane protein</topology>
    </subcellularLocation>
</comment>